<evidence type="ECO:0000256" key="5">
    <source>
        <dbReference type="ARBA" id="ARBA00022692"/>
    </source>
</evidence>
<feature type="transmembrane region" description="Helical" evidence="11">
    <location>
        <begin position="274"/>
        <end position="298"/>
    </location>
</feature>
<evidence type="ECO:0000256" key="7">
    <source>
        <dbReference type="ARBA" id="ARBA00022989"/>
    </source>
</evidence>
<dbReference type="Proteomes" id="UP000037510">
    <property type="component" value="Unassembled WGS sequence"/>
</dbReference>
<keyword evidence="5 11" id="KW-0812">Transmembrane</keyword>
<evidence type="ECO:0000256" key="2">
    <source>
        <dbReference type="ARBA" id="ARBA00006513"/>
    </source>
</evidence>
<protein>
    <submittedName>
        <fullName evidence="12">Otopetrin-2</fullName>
    </submittedName>
</protein>
<feature type="non-terminal residue" evidence="12">
    <location>
        <position position="437"/>
    </location>
</feature>
<keyword evidence="3" id="KW-0813">Transport</keyword>
<evidence type="ECO:0000256" key="9">
    <source>
        <dbReference type="ARBA" id="ARBA00023136"/>
    </source>
</evidence>
<comment type="similarity">
    <text evidence="2">Belongs to the otopetrin family.</text>
</comment>
<keyword evidence="9 11" id="KW-0472">Membrane</keyword>
<sequence length="437" mass="49322">MGVAGFGVGSIIYSCLQFGGYFDLTGDCQLAVVAIKPAFRIVFMVAQTIFIFSYTDILDPMRGVVLDRFGLMHLIATNVCEWLNVVVQETRDDILTVAYDRPTLLRYANISGHSKIDIMDQLDNVTFEEVAKPHTTLNISNDIFLNVTLNSLNLSVNNDIWTCNVSDMITPLIRSVNPYLRPCGVEYSLLCSIIIAVIWNDICTVPGSKPAQKPQLSKESSKQCCARMKSNNHFSVDCGSAHKGLFMGIVVLAGTIVSLMLFNGLFQNEKHVDLALLQINIWETVLFIVMTVGSGACIQRMRTLPLRRSVTTLPLEHSLLLVTQCGVYLYYLFQIIGAGFLIQRYPEGMRATRLTLLVFDAWTRRCAGNGRQRPGRQLVTFLLVGNFALWLLNRMEFYGVWAWTLITHVSVPLLVCYRFQATVCFYEIWKNSYKRNK</sequence>
<keyword evidence="7 11" id="KW-1133">Transmembrane helix</keyword>
<keyword evidence="13" id="KW-1185">Reference proteome</keyword>
<evidence type="ECO:0000256" key="11">
    <source>
        <dbReference type="SAM" id="Phobius"/>
    </source>
</evidence>
<comment type="subcellular location">
    <subcellularLocation>
        <location evidence="1">Cell membrane</location>
        <topology evidence="1">Multi-pass membrane protein</topology>
    </subcellularLocation>
</comment>
<dbReference type="STRING" id="104452.A0A0L7L565"/>
<feature type="transmembrane region" description="Helical" evidence="11">
    <location>
        <begin position="318"/>
        <end position="342"/>
    </location>
</feature>
<evidence type="ECO:0000256" key="1">
    <source>
        <dbReference type="ARBA" id="ARBA00004651"/>
    </source>
</evidence>
<keyword evidence="4" id="KW-1003">Cell membrane</keyword>
<evidence type="ECO:0000256" key="4">
    <source>
        <dbReference type="ARBA" id="ARBA00022475"/>
    </source>
</evidence>
<proteinExistence type="inferred from homology"/>
<feature type="non-terminal residue" evidence="12">
    <location>
        <position position="1"/>
    </location>
</feature>
<reference evidence="12 13" key="1">
    <citation type="journal article" date="2015" name="Genome Biol. Evol.">
        <title>The genome of winter moth (Operophtera brumata) provides a genomic perspective on sexual dimorphism and phenology.</title>
        <authorList>
            <person name="Derks M.F."/>
            <person name="Smit S."/>
            <person name="Salis L."/>
            <person name="Schijlen E."/>
            <person name="Bossers A."/>
            <person name="Mateman C."/>
            <person name="Pijl A.S."/>
            <person name="de Ridder D."/>
            <person name="Groenen M.A."/>
            <person name="Visser M.E."/>
            <person name="Megens H.J."/>
        </authorList>
    </citation>
    <scope>NUCLEOTIDE SEQUENCE [LARGE SCALE GENOMIC DNA]</scope>
    <source>
        <strain evidence="12">WM2013NL</strain>
        <tissue evidence="12">Head and thorax</tissue>
    </source>
</reference>
<evidence type="ECO:0000256" key="3">
    <source>
        <dbReference type="ARBA" id="ARBA00022448"/>
    </source>
</evidence>
<evidence type="ECO:0000256" key="10">
    <source>
        <dbReference type="ARBA" id="ARBA00023303"/>
    </source>
</evidence>
<dbReference type="GO" id="GO:0015252">
    <property type="term" value="F:proton channel activity"/>
    <property type="evidence" value="ECO:0007669"/>
    <property type="project" value="InterPro"/>
</dbReference>
<dbReference type="EMBL" id="JTDY01002925">
    <property type="protein sequence ID" value="KOB70476.1"/>
    <property type="molecule type" value="Genomic_DNA"/>
</dbReference>
<evidence type="ECO:0000256" key="8">
    <source>
        <dbReference type="ARBA" id="ARBA00023065"/>
    </source>
</evidence>
<organism evidence="12 13">
    <name type="scientific">Operophtera brumata</name>
    <name type="common">Winter moth</name>
    <name type="synonym">Phalaena brumata</name>
    <dbReference type="NCBI Taxonomy" id="104452"/>
    <lineage>
        <taxon>Eukaryota</taxon>
        <taxon>Metazoa</taxon>
        <taxon>Ecdysozoa</taxon>
        <taxon>Arthropoda</taxon>
        <taxon>Hexapoda</taxon>
        <taxon>Insecta</taxon>
        <taxon>Pterygota</taxon>
        <taxon>Neoptera</taxon>
        <taxon>Endopterygota</taxon>
        <taxon>Lepidoptera</taxon>
        <taxon>Glossata</taxon>
        <taxon>Ditrysia</taxon>
        <taxon>Geometroidea</taxon>
        <taxon>Geometridae</taxon>
        <taxon>Larentiinae</taxon>
        <taxon>Operophtera</taxon>
    </lineage>
</organism>
<dbReference type="GO" id="GO:0005886">
    <property type="term" value="C:plasma membrane"/>
    <property type="evidence" value="ECO:0007669"/>
    <property type="project" value="UniProtKB-SubCell"/>
</dbReference>
<feature type="transmembrane region" description="Helical" evidence="11">
    <location>
        <begin position="244"/>
        <end position="262"/>
    </location>
</feature>
<evidence type="ECO:0000313" key="13">
    <source>
        <dbReference type="Proteomes" id="UP000037510"/>
    </source>
</evidence>
<keyword evidence="10" id="KW-0407">Ion channel</keyword>
<comment type="caution">
    <text evidence="12">The sequence shown here is derived from an EMBL/GenBank/DDBJ whole genome shotgun (WGS) entry which is preliminary data.</text>
</comment>
<dbReference type="PANTHER" id="PTHR21522:SF61">
    <property type="entry name" value="PROTON CHANNEL OTOPLC"/>
    <property type="match status" value="1"/>
</dbReference>
<keyword evidence="8" id="KW-0406">Ion transport</keyword>
<accession>A0A0L7L565</accession>
<feature type="transmembrane region" description="Helical" evidence="11">
    <location>
        <begin position="401"/>
        <end position="429"/>
    </location>
</feature>
<dbReference type="Pfam" id="PF03189">
    <property type="entry name" value="Otopetrin"/>
    <property type="match status" value="1"/>
</dbReference>
<evidence type="ECO:0000313" key="12">
    <source>
        <dbReference type="EMBL" id="KOB70476.1"/>
    </source>
</evidence>
<keyword evidence="6" id="KW-0375">Hydrogen ion transport</keyword>
<name>A0A0L7L565_OPEBR</name>
<evidence type="ECO:0000256" key="6">
    <source>
        <dbReference type="ARBA" id="ARBA00022781"/>
    </source>
</evidence>
<dbReference type="PANTHER" id="PTHR21522">
    <property type="entry name" value="PROTON CHANNEL OTOP"/>
    <property type="match status" value="1"/>
</dbReference>
<gene>
    <name evidence="12" type="ORF">OBRU01_15254</name>
</gene>
<dbReference type="AlphaFoldDB" id="A0A0L7L565"/>
<dbReference type="InterPro" id="IPR004878">
    <property type="entry name" value="Otopetrin"/>
</dbReference>